<dbReference type="Proteomes" id="UP000789860">
    <property type="component" value="Unassembled WGS sequence"/>
</dbReference>
<organism evidence="1 2">
    <name type="scientific">Scutellospora calospora</name>
    <dbReference type="NCBI Taxonomy" id="85575"/>
    <lineage>
        <taxon>Eukaryota</taxon>
        <taxon>Fungi</taxon>
        <taxon>Fungi incertae sedis</taxon>
        <taxon>Mucoromycota</taxon>
        <taxon>Glomeromycotina</taxon>
        <taxon>Glomeromycetes</taxon>
        <taxon>Diversisporales</taxon>
        <taxon>Gigasporaceae</taxon>
        <taxon>Scutellospora</taxon>
    </lineage>
</organism>
<reference evidence="1" key="1">
    <citation type="submission" date="2021-06" db="EMBL/GenBank/DDBJ databases">
        <authorList>
            <person name="Kallberg Y."/>
            <person name="Tangrot J."/>
            <person name="Rosling A."/>
        </authorList>
    </citation>
    <scope>NUCLEOTIDE SEQUENCE</scope>
    <source>
        <strain evidence="1">AU212A</strain>
    </source>
</reference>
<feature type="non-terminal residue" evidence="1">
    <location>
        <position position="1"/>
    </location>
</feature>
<proteinExistence type="predicted"/>
<name>A0ACA9KB48_9GLOM</name>
<evidence type="ECO:0000313" key="1">
    <source>
        <dbReference type="EMBL" id="CAG8463327.1"/>
    </source>
</evidence>
<keyword evidence="2" id="KW-1185">Reference proteome</keyword>
<evidence type="ECO:0000313" key="2">
    <source>
        <dbReference type="Proteomes" id="UP000789860"/>
    </source>
</evidence>
<accession>A0ACA9KB48</accession>
<comment type="caution">
    <text evidence="1">The sequence shown here is derived from an EMBL/GenBank/DDBJ whole genome shotgun (WGS) entry which is preliminary data.</text>
</comment>
<dbReference type="EMBL" id="CAJVPM010001272">
    <property type="protein sequence ID" value="CAG8463327.1"/>
    <property type="molecule type" value="Genomic_DNA"/>
</dbReference>
<gene>
    <name evidence="1" type="ORF">SCALOS_LOCUS1707</name>
</gene>
<protein>
    <submittedName>
        <fullName evidence="1">7554_t:CDS:1</fullName>
    </submittedName>
</protein>
<sequence>ISHKNNKIKMNYNHSFDVSAELGHLLQSSEDFDVRITVGKDLDIKEFGAHSIILRARSEYFQKVLSRHWAPSDEFELHKLTECAQEHIIKYHSSWISSNLLTSLHILDHDPKNWNGQDLEAFNECVSRCIPLIRFCQISSNDYYLKVRKGFKKIIPEHIDELVLQYHLNPGTIDKSQIPPPRALSITLDSKNSNRRMRKALCEVPYVDENRKTLDSFIFSLKLS</sequence>